<evidence type="ECO:0000256" key="3">
    <source>
        <dbReference type="ARBA" id="ARBA00022777"/>
    </source>
</evidence>
<dbReference type="NCBIfam" id="TIGR00045">
    <property type="entry name" value="glycerate kinase"/>
    <property type="match status" value="1"/>
</dbReference>
<dbReference type="PANTHER" id="PTHR21599:SF0">
    <property type="entry name" value="GLYCERATE KINASE"/>
    <property type="match status" value="1"/>
</dbReference>
<organism evidence="5 6">
    <name type="scientific">Spirosoma pollinicola</name>
    <dbReference type="NCBI Taxonomy" id="2057025"/>
    <lineage>
        <taxon>Bacteria</taxon>
        <taxon>Pseudomonadati</taxon>
        <taxon>Bacteroidota</taxon>
        <taxon>Cytophagia</taxon>
        <taxon>Cytophagales</taxon>
        <taxon>Cytophagaceae</taxon>
        <taxon>Spirosoma</taxon>
    </lineage>
</organism>
<protein>
    <submittedName>
        <fullName evidence="5">Glycerate kinase</fullName>
    </submittedName>
</protein>
<dbReference type="OrthoDB" id="9774290at2"/>
<dbReference type="InterPro" id="IPR018197">
    <property type="entry name" value="Glycerate_kinase_RE-like"/>
</dbReference>
<dbReference type="RefSeq" id="WP_100986330.1">
    <property type="nucleotide sequence ID" value="NZ_CP025096.1"/>
</dbReference>
<accession>A0A2K8YTG8</accession>
<dbReference type="PIRSF" id="PIRSF006078">
    <property type="entry name" value="GlxK"/>
    <property type="match status" value="1"/>
</dbReference>
<dbReference type="Proteomes" id="UP000232883">
    <property type="component" value="Chromosome"/>
</dbReference>
<dbReference type="PANTHER" id="PTHR21599">
    <property type="entry name" value="GLYCERATE KINASE"/>
    <property type="match status" value="1"/>
</dbReference>
<dbReference type="Pfam" id="PF02595">
    <property type="entry name" value="Gly_kinase"/>
    <property type="match status" value="1"/>
</dbReference>
<dbReference type="Gene3D" id="3.40.50.10350">
    <property type="entry name" value="Glycerate kinase, domain 1"/>
    <property type="match status" value="1"/>
</dbReference>
<dbReference type="AlphaFoldDB" id="A0A2K8YTG8"/>
<dbReference type="SUPFAM" id="SSF110738">
    <property type="entry name" value="Glycerate kinase I"/>
    <property type="match status" value="1"/>
</dbReference>
<dbReference type="KEGG" id="spir:CWM47_03200"/>
<dbReference type="InterPro" id="IPR004381">
    <property type="entry name" value="Glycerate_kinase"/>
</dbReference>
<evidence type="ECO:0000256" key="1">
    <source>
        <dbReference type="ARBA" id="ARBA00006284"/>
    </source>
</evidence>
<dbReference type="GO" id="GO:0008887">
    <property type="term" value="F:glycerate kinase activity"/>
    <property type="evidence" value="ECO:0007669"/>
    <property type="project" value="UniProtKB-UniRule"/>
</dbReference>
<dbReference type="InterPro" id="IPR018193">
    <property type="entry name" value="Glyc_kinase_flavodox-like_fold"/>
</dbReference>
<dbReference type="InterPro" id="IPR036129">
    <property type="entry name" value="Glycerate_kinase_sf"/>
</dbReference>
<gene>
    <name evidence="5" type="ORF">CWM47_03200</name>
</gene>
<evidence type="ECO:0000256" key="2">
    <source>
        <dbReference type="ARBA" id="ARBA00022679"/>
    </source>
</evidence>
<keyword evidence="6" id="KW-1185">Reference proteome</keyword>
<evidence type="ECO:0000313" key="6">
    <source>
        <dbReference type="Proteomes" id="UP000232883"/>
    </source>
</evidence>
<evidence type="ECO:0000313" key="5">
    <source>
        <dbReference type="EMBL" id="AUD00907.1"/>
    </source>
</evidence>
<keyword evidence="3 4" id="KW-0418">Kinase</keyword>
<sequence length="378" mass="39466">MKILLAPDKFKGSLTASVVCAAMTEGIRLANPTAEVIAVPMADGGEGTAEVLTQVTGGNWYTTTVQDPIGRPVDAGYGISGDGTTAYIEMAQASGLRLLHPSDYNPFQTNTFGTGELMQQAINQGVNHIVLGIGGSATNDAGTGMAAALGWRFMDESDREMRPCGGNLSDIRSILPPESPWAGVVDVACDVTNPLVGQQGATFIYGPQKGAKPDDLPVLDAGMTHLAELIHKQFGLNLAMMPGAGAAGGLGAGTVLFLNAHLTEGVNLLIKHTQLAEKMAGADLVLTGEGRIDNQTLQGKLIAGITRLANEQRVPVIALCGSLQLTPDELITLGLTSAFSIMPGPASLDDAIANAADYVKQMTFQLIRTVSTIWHNTM</sequence>
<dbReference type="EMBL" id="CP025096">
    <property type="protein sequence ID" value="AUD00907.1"/>
    <property type="molecule type" value="Genomic_DNA"/>
</dbReference>
<keyword evidence="2 4" id="KW-0808">Transferase</keyword>
<comment type="similarity">
    <text evidence="1 4">Belongs to the glycerate kinase type-1 family.</text>
</comment>
<name>A0A2K8YTG8_9BACT</name>
<dbReference type="GO" id="GO:0031388">
    <property type="term" value="P:organic acid phosphorylation"/>
    <property type="evidence" value="ECO:0007669"/>
    <property type="project" value="UniProtKB-UniRule"/>
</dbReference>
<reference evidence="5 6" key="1">
    <citation type="submission" date="2017-11" db="EMBL/GenBank/DDBJ databases">
        <title>Taxonomic description and genome sequences of Spirosoma HA7 sp. nov., isolated from pollen microhabitat of Corylus avellana.</title>
        <authorList>
            <person name="Ambika Manirajan B."/>
            <person name="Suarez C."/>
            <person name="Ratering S."/>
            <person name="Geissler-Plaum R."/>
            <person name="Cardinale M."/>
            <person name="Sylvia S."/>
        </authorList>
    </citation>
    <scope>NUCLEOTIDE SEQUENCE [LARGE SCALE GENOMIC DNA]</scope>
    <source>
        <strain evidence="5 6">HA7</strain>
    </source>
</reference>
<evidence type="ECO:0000256" key="4">
    <source>
        <dbReference type="PIRNR" id="PIRNR006078"/>
    </source>
</evidence>
<dbReference type="Gene3D" id="3.90.1510.10">
    <property type="entry name" value="Glycerate kinase, domain 2"/>
    <property type="match status" value="1"/>
</dbReference>
<proteinExistence type="inferred from homology"/>